<dbReference type="eggNOG" id="ENOG502ZUA1">
    <property type="taxonomic scope" value="Bacteria"/>
</dbReference>
<dbReference type="KEGG" id="pseo:OM33_01280"/>
<dbReference type="RefSeq" id="WP_038637705.1">
    <property type="nucleotide sequence ID" value="NZ_CP009888.1"/>
</dbReference>
<dbReference type="Proteomes" id="UP000030341">
    <property type="component" value="Chromosome 1"/>
</dbReference>
<evidence type="ECO:0000313" key="3">
    <source>
        <dbReference type="Proteomes" id="UP000030341"/>
    </source>
</evidence>
<keyword evidence="1" id="KW-0812">Transmembrane</keyword>
<dbReference type="EMBL" id="CP009888">
    <property type="protein sequence ID" value="AIY63938.1"/>
    <property type="molecule type" value="Genomic_DNA"/>
</dbReference>
<organism evidence="2 3">
    <name type="scientific">Pseudoalteromonas piratica</name>
    <dbReference type="NCBI Taxonomy" id="1348114"/>
    <lineage>
        <taxon>Bacteria</taxon>
        <taxon>Pseudomonadati</taxon>
        <taxon>Pseudomonadota</taxon>
        <taxon>Gammaproteobacteria</taxon>
        <taxon>Alteromonadales</taxon>
        <taxon>Pseudoalteromonadaceae</taxon>
        <taxon>Pseudoalteromonas</taxon>
    </lineage>
</organism>
<dbReference type="AlphaFoldDB" id="A0A0A7EBQ7"/>
<accession>A0A0A7EBQ7</accession>
<feature type="transmembrane region" description="Helical" evidence="1">
    <location>
        <begin position="74"/>
        <end position="92"/>
    </location>
</feature>
<protein>
    <submittedName>
        <fullName evidence="2">Uncharacterized protein</fullName>
    </submittedName>
</protein>
<keyword evidence="1" id="KW-0472">Membrane</keyword>
<proteinExistence type="predicted"/>
<keyword evidence="3" id="KW-1185">Reference proteome</keyword>
<reference evidence="2 3" key="1">
    <citation type="submission" date="2014-11" db="EMBL/GenBank/DDBJ databases">
        <title>Complete Genome Sequence of Pseudoalteromonas sp. Strain OCN003 Isolated from Kaneohe Bay, Oahu, Hawaii.</title>
        <authorList>
            <person name="Beurmann S."/>
            <person name="Videau P."/>
            <person name="Ushijima B."/>
            <person name="Smith A.M."/>
            <person name="Aeby G.S."/>
            <person name="Callahan S.M."/>
            <person name="Belcaid M."/>
        </authorList>
    </citation>
    <scope>NUCLEOTIDE SEQUENCE [LARGE SCALE GENOMIC DNA]</scope>
    <source>
        <strain evidence="2 3">OCN003</strain>
    </source>
</reference>
<dbReference type="OrthoDB" id="7065710at2"/>
<dbReference type="STRING" id="1348114.OM33_01280"/>
<evidence type="ECO:0000256" key="1">
    <source>
        <dbReference type="SAM" id="Phobius"/>
    </source>
</evidence>
<keyword evidence="1" id="KW-1133">Transmembrane helix</keyword>
<name>A0A0A7EBQ7_9GAMM</name>
<dbReference type="HOGENOM" id="CLU_1610094_0_0_6"/>
<feature type="transmembrane region" description="Helical" evidence="1">
    <location>
        <begin position="112"/>
        <end position="130"/>
    </location>
</feature>
<sequence length="155" mass="17806">MDTILTNLNDPSWWFTGLFFVVIALLIPKAITFMHSIPLHAKGFKRKSKLADLKKVKGIRHDDTKVLIESIKTFAWMVVFILSILILMYSYLTEPIWLGNTLNNTPTEKGLGVALIALSLPIYVLEIIYLKQDRLLKVLIKHRDKLRITSKSTRT</sequence>
<feature type="transmembrane region" description="Helical" evidence="1">
    <location>
        <begin position="12"/>
        <end position="37"/>
    </location>
</feature>
<evidence type="ECO:0000313" key="2">
    <source>
        <dbReference type="EMBL" id="AIY63938.1"/>
    </source>
</evidence>
<gene>
    <name evidence="2" type="ORF">OM33_01280</name>
</gene>